<name>A0A9W9FM20_9EURO</name>
<sequence length="334" mass="37840">MAIPNQKRILKWTRECCGRGGKTIDDVSSHIDTQLLRTGSKERRKKYSISLPTFIATEGHVENSVKDPPWEADLKEVFCTLCRLFNFFIPLEYPCNVGQKFWGAVQDLIENIPRMCEISAMQEMTKRSRRFRMVKSFFVADLSHPKYADVRAGTDLELLIQYPDECATCKTQMAYSSQSDACDHLFTHHLQASPEQLSENDELDRDTYRIPSSLVEGFQHLLMMLVTTASLSKSALRNRETYADPDPVSTFLQPYESNRVGAYGSCDCRDRSHGYTDDRTDVVAYEAVGPGLALALVMGNIQSSDSRNNTVDLLDIYRESIRCLASPYSCLLGH</sequence>
<gene>
    <name evidence="1" type="ORF">N7532_003258</name>
</gene>
<dbReference type="OrthoDB" id="5430750at2759"/>
<protein>
    <submittedName>
        <fullName evidence="1">Mg2+ transporter protein CorA-like/Zinc transport protein ZntB</fullName>
    </submittedName>
</protein>
<accession>A0A9W9FM20</accession>
<dbReference type="EMBL" id="JAPQKI010000004">
    <property type="protein sequence ID" value="KAJ5102729.1"/>
    <property type="molecule type" value="Genomic_DNA"/>
</dbReference>
<dbReference type="AlphaFoldDB" id="A0A9W9FM20"/>
<dbReference type="GeneID" id="81354731"/>
<dbReference type="Proteomes" id="UP001149074">
    <property type="component" value="Unassembled WGS sequence"/>
</dbReference>
<reference evidence="1" key="2">
    <citation type="journal article" date="2023" name="IMA Fungus">
        <title>Comparative genomic study of the Penicillium genus elucidates a diverse pangenome and 15 lateral gene transfer events.</title>
        <authorList>
            <person name="Petersen C."/>
            <person name="Sorensen T."/>
            <person name="Nielsen M.R."/>
            <person name="Sondergaard T.E."/>
            <person name="Sorensen J.L."/>
            <person name="Fitzpatrick D.A."/>
            <person name="Frisvad J.C."/>
            <person name="Nielsen K.L."/>
        </authorList>
    </citation>
    <scope>NUCLEOTIDE SEQUENCE</scope>
    <source>
        <strain evidence="1">IBT 30761</strain>
    </source>
</reference>
<reference evidence="1" key="1">
    <citation type="submission" date="2022-11" db="EMBL/GenBank/DDBJ databases">
        <authorList>
            <person name="Petersen C."/>
        </authorList>
    </citation>
    <scope>NUCLEOTIDE SEQUENCE</scope>
    <source>
        <strain evidence="1">IBT 30761</strain>
    </source>
</reference>
<comment type="caution">
    <text evidence="1">The sequence shown here is derived from an EMBL/GenBank/DDBJ whole genome shotgun (WGS) entry which is preliminary data.</text>
</comment>
<dbReference type="RefSeq" id="XP_056476109.1">
    <property type="nucleotide sequence ID" value="XM_056615752.1"/>
</dbReference>
<organism evidence="1 2">
    <name type="scientific">Penicillium argentinense</name>
    <dbReference type="NCBI Taxonomy" id="1131581"/>
    <lineage>
        <taxon>Eukaryota</taxon>
        <taxon>Fungi</taxon>
        <taxon>Dikarya</taxon>
        <taxon>Ascomycota</taxon>
        <taxon>Pezizomycotina</taxon>
        <taxon>Eurotiomycetes</taxon>
        <taxon>Eurotiomycetidae</taxon>
        <taxon>Eurotiales</taxon>
        <taxon>Aspergillaceae</taxon>
        <taxon>Penicillium</taxon>
    </lineage>
</organism>
<evidence type="ECO:0000313" key="2">
    <source>
        <dbReference type="Proteomes" id="UP001149074"/>
    </source>
</evidence>
<proteinExistence type="predicted"/>
<keyword evidence="2" id="KW-1185">Reference proteome</keyword>
<evidence type="ECO:0000313" key="1">
    <source>
        <dbReference type="EMBL" id="KAJ5102729.1"/>
    </source>
</evidence>